<dbReference type="Proteomes" id="UP000198407">
    <property type="component" value="Unassembled WGS sequence"/>
</dbReference>
<dbReference type="InterPro" id="IPR029065">
    <property type="entry name" value="Enolase_C-like"/>
</dbReference>
<evidence type="ECO:0000259" key="2">
    <source>
        <dbReference type="SMART" id="SM00922"/>
    </source>
</evidence>
<accession>A0A239BTC9</accession>
<feature type="domain" description="Mandelate racemase/muconate lactonizing enzyme C-terminal" evidence="2">
    <location>
        <begin position="158"/>
        <end position="248"/>
    </location>
</feature>
<dbReference type="Gene3D" id="3.30.390.10">
    <property type="entry name" value="Enolase-like, N-terminal domain"/>
    <property type="match status" value="1"/>
</dbReference>
<evidence type="ECO:0000313" key="3">
    <source>
        <dbReference type="EMBL" id="SNS11160.1"/>
    </source>
</evidence>
<reference evidence="4" key="1">
    <citation type="submission" date="2017-06" db="EMBL/GenBank/DDBJ databases">
        <authorList>
            <person name="Varghese N."/>
            <person name="Submissions S."/>
        </authorList>
    </citation>
    <scope>NUCLEOTIDE SEQUENCE [LARGE SCALE GENOMIC DNA]</scope>
    <source>
        <strain evidence="4">DSM 22348</strain>
    </source>
</reference>
<gene>
    <name evidence="3" type="ORF">SAMN05444352_103186</name>
</gene>
<dbReference type="PANTHER" id="PTHR48073:SF2">
    <property type="entry name" value="O-SUCCINYLBENZOATE SYNTHASE"/>
    <property type="match status" value="1"/>
</dbReference>
<protein>
    <submittedName>
        <fullName evidence="3">L-alanine-DL-glutamate epimerase</fullName>
    </submittedName>
</protein>
<dbReference type="Gene3D" id="3.20.20.120">
    <property type="entry name" value="Enolase-like C-terminal domain"/>
    <property type="match status" value="1"/>
</dbReference>
<proteinExistence type="predicted"/>
<dbReference type="GO" id="GO:0003824">
    <property type="term" value="F:catalytic activity"/>
    <property type="evidence" value="ECO:0007669"/>
    <property type="project" value="UniProtKB-ARBA"/>
</dbReference>
<dbReference type="STRING" id="1215104.GCA_000730585_02847"/>
<dbReference type="InterPro" id="IPR029017">
    <property type="entry name" value="Enolase-like_N"/>
</dbReference>
<dbReference type="OrthoDB" id="9796450at2"/>
<dbReference type="AlphaFoldDB" id="A0A239BTC9"/>
<sequence length="397" mass="43630">MTPPEVYLVRQPMANPFVHGAHRRQTSDSVVLSWTRGGFTGIGECAPRRYVTAEDCESVLAELRRIDFAQLARALASGDPLDRGRDLHEQGLPSLSGQAVGNNTRCLVEMAILDTLAQQADLPLSDFLLRIASPARAARRALPAQVNITQVLDLSQPVQAFLEQRKPRGSLKLKLAGEAQANRQRLHGIRALAPDLALYVDPNMSWSPQQLRDSARPFAELGVTLFEEPLPRGSLEDYRQARLEHGARIMLDESVSSPASLEKALQHQALDAVNLRIAKCGGLLTTAKMIEQCQQWGLPVYLGVQVAEVGPLIAAHRALLTACDGFMGVEAGQHDRFFDGNLLEPMPAIDRLHNAIDLPVPTQPGLGCRLTPRVLPYRTAIDADRYPNDPLHMERAQ</sequence>
<dbReference type="Pfam" id="PF13378">
    <property type="entry name" value="MR_MLE_C"/>
    <property type="match status" value="1"/>
</dbReference>
<keyword evidence="4" id="KW-1185">Reference proteome</keyword>
<evidence type="ECO:0000313" key="4">
    <source>
        <dbReference type="Proteomes" id="UP000198407"/>
    </source>
</evidence>
<dbReference type="SMART" id="SM00922">
    <property type="entry name" value="MR_MLE"/>
    <property type="match status" value="1"/>
</dbReference>
<dbReference type="InterPro" id="IPR013342">
    <property type="entry name" value="Mandelate_racemase_C"/>
</dbReference>
<dbReference type="PANTHER" id="PTHR48073">
    <property type="entry name" value="O-SUCCINYLBENZOATE SYNTHASE-RELATED"/>
    <property type="match status" value="1"/>
</dbReference>
<name>A0A239BTC9_9PSED</name>
<keyword evidence="1" id="KW-0479">Metal-binding</keyword>
<dbReference type="RefSeq" id="WP_042125107.1">
    <property type="nucleotide sequence ID" value="NZ_FZOL01000003.1"/>
</dbReference>
<dbReference type="GO" id="GO:0046872">
    <property type="term" value="F:metal ion binding"/>
    <property type="evidence" value="ECO:0007669"/>
    <property type="project" value="UniProtKB-KW"/>
</dbReference>
<dbReference type="SUPFAM" id="SSF51604">
    <property type="entry name" value="Enolase C-terminal domain-like"/>
    <property type="match status" value="1"/>
</dbReference>
<dbReference type="SFLD" id="SFLDS00001">
    <property type="entry name" value="Enolase"/>
    <property type="match status" value="1"/>
</dbReference>
<dbReference type="InterPro" id="IPR036849">
    <property type="entry name" value="Enolase-like_C_sf"/>
</dbReference>
<dbReference type="SUPFAM" id="SSF54826">
    <property type="entry name" value="Enolase N-terminal domain-like"/>
    <property type="match status" value="1"/>
</dbReference>
<dbReference type="EMBL" id="FZOL01000003">
    <property type="protein sequence ID" value="SNS11160.1"/>
    <property type="molecule type" value="Genomic_DNA"/>
</dbReference>
<evidence type="ECO:0000256" key="1">
    <source>
        <dbReference type="ARBA" id="ARBA00022723"/>
    </source>
</evidence>
<organism evidence="3 4">
    <name type="scientific">Pseudomonas japonica</name>
    <dbReference type="NCBI Taxonomy" id="256466"/>
    <lineage>
        <taxon>Bacteria</taxon>
        <taxon>Pseudomonadati</taxon>
        <taxon>Pseudomonadota</taxon>
        <taxon>Gammaproteobacteria</taxon>
        <taxon>Pseudomonadales</taxon>
        <taxon>Pseudomonadaceae</taxon>
        <taxon>Pseudomonas</taxon>
    </lineage>
</organism>